<feature type="region of interest" description="Disordered" evidence="2">
    <location>
        <begin position="103"/>
        <end position="124"/>
    </location>
</feature>
<dbReference type="Proteomes" id="UP000295722">
    <property type="component" value="Unassembled WGS sequence"/>
</dbReference>
<evidence type="ECO:0000256" key="1">
    <source>
        <dbReference type="ARBA" id="ARBA00010554"/>
    </source>
</evidence>
<dbReference type="OrthoDB" id="5339790at2"/>
<evidence type="ECO:0000313" key="3">
    <source>
        <dbReference type="EMBL" id="TDG20211.1"/>
    </source>
</evidence>
<organism evidence="3 4">
    <name type="scientific">Paraburkholderia silviterrae</name>
    <dbReference type="NCBI Taxonomy" id="2528715"/>
    <lineage>
        <taxon>Bacteria</taxon>
        <taxon>Pseudomonadati</taxon>
        <taxon>Pseudomonadota</taxon>
        <taxon>Betaproteobacteria</taxon>
        <taxon>Burkholderiales</taxon>
        <taxon>Burkholderiaceae</taxon>
        <taxon>Paraburkholderia</taxon>
    </lineage>
</organism>
<accession>A0A4R5M4E7</accession>
<dbReference type="SUPFAM" id="SSF54913">
    <property type="entry name" value="GlnB-like"/>
    <property type="match status" value="1"/>
</dbReference>
<name>A0A4R5M4E7_9BURK</name>
<feature type="compositionally biased region" description="Basic and acidic residues" evidence="2">
    <location>
        <begin position="107"/>
        <end position="119"/>
    </location>
</feature>
<protein>
    <submittedName>
        <fullName evidence="3">Uncharacterized protein</fullName>
    </submittedName>
</protein>
<sequence>MRGSQLTVYVANQSHRVRHMPVVEWILDEARHAGIQGATVVDIAEGVDVNGKYHAARFFELAEQSVAVSVVAGGDAIEQLLAKLHEGGIRLFYTRAPIEYDTLGADETDKAGETDESHERRRAT</sequence>
<keyword evidence="4" id="KW-1185">Reference proteome</keyword>
<evidence type="ECO:0000313" key="4">
    <source>
        <dbReference type="Proteomes" id="UP000295722"/>
    </source>
</evidence>
<dbReference type="InterPro" id="IPR003793">
    <property type="entry name" value="UPF0166"/>
</dbReference>
<reference evidence="3 4" key="1">
    <citation type="submission" date="2019-03" db="EMBL/GenBank/DDBJ databases">
        <title>Paraburkholderia sp. 4M-K11, isolated from subtropical forest soil.</title>
        <authorList>
            <person name="Gao Z.-H."/>
            <person name="Qiu L.-H."/>
        </authorList>
    </citation>
    <scope>NUCLEOTIDE SEQUENCE [LARGE SCALE GENOMIC DNA]</scope>
    <source>
        <strain evidence="3 4">4M-K11</strain>
    </source>
</reference>
<comment type="similarity">
    <text evidence="1">Belongs to the UPF0166 family.</text>
</comment>
<dbReference type="Gene3D" id="3.30.70.120">
    <property type="match status" value="1"/>
</dbReference>
<gene>
    <name evidence="3" type="ORF">EYW47_27365</name>
</gene>
<dbReference type="InterPro" id="IPR015867">
    <property type="entry name" value="N-reg_PII/ATP_PRibTrfase_C"/>
</dbReference>
<dbReference type="InterPro" id="IPR011322">
    <property type="entry name" value="N-reg_PII-like_a/b"/>
</dbReference>
<dbReference type="RefSeq" id="WP_133197964.1">
    <property type="nucleotide sequence ID" value="NZ_JBHUCW010000029.1"/>
</dbReference>
<dbReference type="Pfam" id="PF02641">
    <property type="entry name" value="DUF190"/>
    <property type="match status" value="1"/>
</dbReference>
<dbReference type="EMBL" id="SMRP01000017">
    <property type="protein sequence ID" value="TDG20211.1"/>
    <property type="molecule type" value="Genomic_DNA"/>
</dbReference>
<dbReference type="AlphaFoldDB" id="A0A4R5M4E7"/>
<proteinExistence type="inferred from homology"/>
<evidence type="ECO:0000256" key="2">
    <source>
        <dbReference type="SAM" id="MobiDB-lite"/>
    </source>
</evidence>
<comment type="caution">
    <text evidence="3">The sequence shown here is derived from an EMBL/GenBank/DDBJ whole genome shotgun (WGS) entry which is preliminary data.</text>
</comment>